<evidence type="ECO:0000313" key="4">
    <source>
        <dbReference type="Proteomes" id="UP000528504"/>
    </source>
</evidence>
<feature type="coiled-coil region" evidence="1">
    <location>
        <begin position="95"/>
        <end position="125"/>
    </location>
</feature>
<comment type="caution">
    <text evidence="3">The sequence shown here is derived from an EMBL/GenBank/DDBJ whole genome shotgun (WGS) entry which is preliminary data.</text>
</comment>
<dbReference type="RefSeq" id="WP_049289880.1">
    <property type="nucleotide sequence ID" value="NZ_BFOG01000181.1"/>
</dbReference>
<dbReference type="AlphaFoldDB" id="A0A8S7XNE3"/>
<reference evidence="3 4" key="1">
    <citation type="submission" date="2018-08" db="EMBL/GenBank/DDBJ databases">
        <authorList>
            <consortium name="GenomeTrakr network: Whole genome sequencing for foodborne pathogen traceback"/>
        </authorList>
    </citation>
    <scope>NUCLEOTIDE SEQUENCE [LARGE SCALE GENOMIC DNA]</scope>
    <source>
        <strain evidence="3 4">AZ-TG60901</strain>
    </source>
</reference>
<dbReference type="Proteomes" id="UP000528504">
    <property type="component" value="Unassembled WGS sequence"/>
</dbReference>
<evidence type="ECO:0000313" key="3">
    <source>
        <dbReference type="EMBL" id="EFM0518540.1"/>
    </source>
</evidence>
<organism evidence="3 4">
    <name type="scientific">Escherichia coli</name>
    <dbReference type="NCBI Taxonomy" id="562"/>
    <lineage>
        <taxon>Bacteria</taxon>
        <taxon>Pseudomonadati</taxon>
        <taxon>Pseudomonadota</taxon>
        <taxon>Gammaproteobacteria</taxon>
        <taxon>Enterobacterales</taxon>
        <taxon>Enterobacteriaceae</taxon>
        <taxon>Escherichia</taxon>
    </lineage>
</organism>
<protein>
    <submittedName>
        <fullName evidence="3">DUF551 domain-containing protein</fullName>
    </submittedName>
</protein>
<evidence type="ECO:0000259" key="2">
    <source>
        <dbReference type="Pfam" id="PF04448"/>
    </source>
</evidence>
<dbReference type="Pfam" id="PF04448">
    <property type="entry name" value="DUF551"/>
    <property type="match status" value="1"/>
</dbReference>
<dbReference type="EMBL" id="AATJQG010000039">
    <property type="protein sequence ID" value="EFM0518540.1"/>
    <property type="molecule type" value="Genomic_DNA"/>
</dbReference>
<evidence type="ECO:0000256" key="1">
    <source>
        <dbReference type="SAM" id="Coils"/>
    </source>
</evidence>
<sequence length="249" mass="28208">MKFSKFSELVNRILLNRILSNNHSHRRDMDVTIVVHSPGSIGSTPSVEVQSIHAGFDWDSGKVLIFPSQPLTTLTPEQITDITDSVRKGQSWHAYQEYKNHKEQLEKLSIELESAKNHIAELEAKPVSQTYKLTFEQWLEQQHDKIDVDCGCVSTEMLMHWIRVAYEAGNYPVTPDGWISCSERMPEKGQNVLISVNFDSSLVEPLICSARYTGSTFRRGDATIKPGNGIEQATHWMPLPEPPQESKSE</sequence>
<accession>A0A8S7XNE3</accession>
<name>A0A8S7XNE3_ECOLX</name>
<keyword evidence="1" id="KW-0175">Coiled coil</keyword>
<feature type="domain" description="DUF551" evidence="2">
    <location>
        <begin position="177"/>
        <end position="244"/>
    </location>
</feature>
<proteinExistence type="predicted"/>
<gene>
    <name evidence="3" type="ORF">CF22_004645</name>
</gene>
<dbReference type="InterPro" id="IPR007539">
    <property type="entry name" value="DUF551"/>
</dbReference>